<evidence type="ECO:0000313" key="2">
    <source>
        <dbReference type="Proteomes" id="UP001156870"/>
    </source>
</evidence>
<dbReference type="RefSeq" id="WP_232595465.1">
    <property type="nucleotide sequence ID" value="NZ_BSPD01000074.1"/>
</dbReference>
<dbReference type="SUPFAM" id="SSF53474">
    <property type="entry name" value="alpha/beta-Hydrolases"/>
    <property type="match status" value="1"/>
</dbReference>
<accession>A0AA37T7Z5</accession>
<name>A0AA37T7Z5_9GAMM</name>
<dbReference type="AlphaFoldDB" id="A0AA37T7Z5"/>
<comment type="caution">
    <text evidence="1">The sequence shown here is derived from an EMBL/GenBank/DDBJ whole genome shotgun (WGS) entry which is preliminary data.</text>
</comment>
<dbReference type="Gene3D" id="3.40.50.1820">
    <property type="entry name" value="alpha/beta hydrolase"/>
    <property type="match status" value="1"/>
</dbReference>
<gene>
    <name evidence="1" type="ORF">GCM10007877_30580</name>
</gene>
<proteinExistence type="predicted"/>
<dbReference type="InterPro" id="IPR029058">
    <property type="entry name" value="AB_hydrolase_fold"/>
</dbReference>
<reference evidence="1 2" key="1">
    <citation type="journal article" date="2014" name="Int. J. Syst. Evol. Microbiol.">
        <title>Complete genome sequence of Corynebacterium casei LMG S-19264T (=DSM 44701T), isolated from a smear-ripened cheese.</title>
        <authorList>
            <consortium name="US DOE Joint Genome Institute (JGI-PGF)"/>
            <person name="Walter F."/>
            <person name="Albersmeier A."/>
            <person name="Kalinowski J."/>
            <person name="Ruckert C."/>
        </authorList>
    </citation>
    <scope>NUCLEOTIDE SEQUENCE [LARGE SCALE GENOMIC DNA]</scope>
    <source>
        <strain evidence="1 2">NBRC 110095</strain>
    </source>
</reference>
<protein>
    <submittedName>
        <fullName evidence="1">Cell adhesion protein</fullName>
    </submittedName>
</protein>
<evidence type="ECO:0000313" key="1">
    <source>
        <dbReference type="EMBL" id="GLS27339.1"/>
    </source>
</evidence>
<keyword evidence="2" id="KW-1185">Reference proteome</keyword>
<dbReference type="EMBL" id="BSPD01000074">
    <property type="protein sequence ID" value="GLS27339.1"/>
    <property type="molecule type" value="Genomic_DNA"/>
</dbReference>
<dbReference type="Proteomes" id="UP001156870">
    <property type="component" value="Unassembled WGS sequence"/>
</dbReference>
<organism evidence="1 2">
    <name type="scientific">Marinibactrum halimedae</name>
    <dbReference type="NCBI Taxonomy" id="1444977"/>
    <lineage>
        <taxon>Bacteria</taxon>
        <taxon>Pseudomonadati</taxon>
        <taxon>Pseudomonadota</taxon>
        <taxon>Gammaproteobacteria</taxon>
        <taxon>Cellvibrionales</taxon>
        <taxon>Cellvibrionaceae</taxon>
        <taxon>Marinibactrum</taxon>
    </lineage>
</organism>
<sequence length="377" mass="43321">MKIQLSSVKKLPLWLLGIAFVVTSQCTLAIAEFSESTFTDLDYGFYFFGKNDAYEKYQPGQRNRYFDPSKPTMVYLHGWQNGMVEDMRRETFDTSDIIGAPEGIDLAASWINDGYNVAIYYWTQFADESEVQDAEEKIWPQPERNNPRRLSWRSYVSQGQTETNNNGPQNTSISELFVEEYLDVFQDASNIRLAGHSLGAQLMIVASQQLLDAVNAGALNTNALPNRLALLDPFFSNGEKDYLNNRWTGQVARDYADNLKNAGVLIEAYRSSPTTSTIFVGDANNELLQKTAFSELAPWYFWAWQFTEKHVMARWWYLLSYNSSTLNIENNNNRDALSASASNQTVRYWMNSNQRLVQTEGRRTERVSDDQFTQRNR</sequence>